<dbReference type="InterPro" id="IPR037459">
    <property type="entry name" value="RhgT-like"/>
</dbReference>
<dbReference type="SUPFAM" id="SSF49785">
    <property type="entry name" value="Galactose-binding domain-like"/>
    <property type="match status" value="3"/>
</dbReference>
<evidence type="ECO:0000256" key="2">
    <source>
        <dbReference type="ARBA" id="ARBA00023326"/>
    </source>
</evidence>
<keyword evidence="1" id="KW-0378">Hydrolase</keyword>
<keyword evidence="7" id="KW-1185">Reference proteome</keyword>
<protein>
    <submittedName>
        <fullName evidence="6">Fibronectin type 3 domain-containing protein</fullName>
    </submittedName>
</protein>
<evidence type="ECO:0000313" key="6">
    <source>
        <dbReference type="EMBL" id="MBP2412364.1"/>
    </source>
</evidence>
<evidence type="ECO:0000256" key="3">
    <source>
        <dbReference type="SAM" id="MobiDB-lite"/>
    </source>
</evidence>
<feature type="region of interest" description="Disordered" evidence="3">
    <location>
        <begin position="186"/>
        <end position="205"/>
    </location>
</feature>
<feature type="compositionally biased region" description="Pro residues" evidence="3">
    <location>
        <begin position="190"/>
        <end position="204"/>
    </location>
</feature>
<dbReference type="Proteomes" id="UP000711614">
    <property type="component" value="Unassembled WGS sequence"/>
</dbReference>
<dbReference type="Gene3D" id="2.60.120.430">
    <property type="entry name" value="Galactose-binding lectin"/>
    <property type="match status" value="3"/>
</dbReference>
<dbReference type="SUPFAM" id="SSF52266">
    <property type="entry name" value="SGNH hydrolase"/>
    <property type="match status" value="1"/>
</dbReference>
<dbReference type="InterPro" id="IPR013830">
    <property type="entry name" value="SGNH_hydro"/>
</dbReference>
<dbReference type="InterPro" id="IPR036116">
    <property type="entry name" value="FN3_sf"/>
</dbReference>
<feature type="domain" description="Fibronectin type-III" evidence="5">
    <location>
        <begin position="924"/>
        <end position="1015"/>
    </location>
</feature>
<dbReference type="Gene3D" id="2.60.40.10">
    <property type="entry name" value="Immunoglobulins"/>
    <property type="match status" value="5"/>
</dbReference>
<dbReference type="Pfam" id="PF21254">
    <property type="entry name" value="AGA-YXIM_GBD"/>
    <property type="match status" value="3"/>
</dbReference>
<dbReference type="Pfam" id="PF18370">
    <property type="entry name" value="RGI_lyase"/>
    <property type="match status" value="1"/>
</dbReference>
<dbReference type="CDD" id="cd00063">
    <property type="entry name" value="FN3"/>
    <property type="match status" value="1"/>
</dbReference>
<keyword evidence="2" id="KW-0119">Carbohydrate metabolism</keyword>
<keyword evidence="4" id="KW-0732">Signal</keyword>
<evidence type="ECO:0000256" key="1">
    <source>
        <dbReference type="ARBA" id="ARBA00023295"/>
    </source>
</evidence>
<dbReference type="Pfam" id="PF21348">
    <property type="entry name" value="RGL11_C"/>
    <property type="match status" value="1"/>
</dbReference>
<keyword evidence="1" id="KW-0326">Glycosidase</keyword>
<gene>
    <name evidence="6" type="ORF">JOF48_001163</name>
</gene>
<feature type="signal peptide" evidence="4">
    <location>
        <begin position="1"/>
        <end position="33"/>
    </location>
</feature>
<comment type="caution">
    <text evidence="6">The sequence shown here is derived from an EMBL/GenBank/DDBJ whole genome shotgun (WGS) entry which is preliminary data.</text>
</comment>
<dbReference type="InterPro" id="IPR036514">
    <property type="entry name" value="SGNH_hydro_sf"/>
</dbReference>
<dbReference type="Gene3D" id="3.40.50.1110">
    <property type="entry name" value="SGNH hydrolase"/>
    <property type="match status" value="1"/>
</dbReference>
<feature type="domain" description="Fibronectin type-III" evidence="5">
    <location>
        <begin position="686"/>
        <end position="775"/>
    </location>
</feature>
<dbReference type="InterPro" id="IPR003961">
    <property type="entry name" value="FN3_dom"/>
</dbReference>
<dbReference type="SUPFAM" id="SSF69318">
    <property type="entry name" value="Integrin alpha N-terminal domain"/>
    <property type="match status" value="1"/>
</dbReference>
<dbReference type="EMBL" id="JAGIOI010000001">
    <property type="protein sequence ID" value="MBP2412364.1"/>
    <property type="molecule type" value="Genomic_DNA"/>
</dbReference>
<name>A0ABS4YUG8_9MICC</name>
<dbReference type="InterPro" id="IPR008979">
    <property type="entry name" value="Galactose-bd-like_sf"/>
</dbReference>
<dbReference type="PANTHER" id="PTHR43118">
    <property type="entry name" value="RHAMNOGALACTURONAN LYASE (EUROFUNG)"/>
    <property type="match status" value="1"/>
</dbReference>
<dbReference type="InterPro" id="IPR034641">
    <property type="entry name" value="RGL11"/>
</dbReference>
<evidence type="ECO:0000259" key="5">
    <source>
        <dbReference type="PROSITE" id="PS50853"/>
    </source>
</evidence>
<proteinExistence type="predicted"/>
<reference evidence="6 7" key="1">
    <citation type="submission" date="2021-03" db="EMBL/GenBank/DDBJ databases">
        <title>Sequencing the genomes of 1000 actinobacteria strains.</title>
        <authorList>
            <person name="Klenk H.-P."/>
        </authorList>
    </citation>
    <scope>NUCLEOTIDE SEQUENCE [LARGE SCALE GENOMIC DNA]</scope>
    <source>
        <strain evidence="6 7">DSM 16005</strain>
    </source>
</reference>
<feature type="domain" description="Fibronectin type-III" evidence="5">
    <location>
        <begin position="1022"/>
        <end position="1113"/>
    </location>
</feature>
<dbReference type="SMART" id="SM00060">
    <property type="entry name" value="FN3"/>
    <property type="match status" value="3"/>
</dbReference>
<dbReference type="PROSITE" id="PS50853">
    <property type="entry name" value="FN3"/>
    <property type="match status" value="3"/>
</dbReference>
<evidence type="ECO:0000313" key="7">
    <source>
        <dbReference type="Proteomes" id="UP000711614"/>
    </source>
</evidence>
<feature type="region of interest" description="Disordered" evidence="3">
    <location>
        <begin position="1719"/>
        <end position="1742"/>
    </location>
</feature>
<dbReference type="CDD" id="cd10318">
    <property type="entry name" value="RGL11"/>
    <property type="match status" value="1"/>
</dbReference>
<dbReference type="InterPro" id="IPR013783">
    <property type="entry name" value="Ig-like_fold"/>
</dbReference>
<dbReference type="InterPro" id="IPR049366">
    <property type="entry name" value="RGL11_C"/>
</dbReference>
<dbReference type="PANTHER" id="PTHR43118:SF1">
    <property type="entry name" value="RHAMNOGALACTURONAN LYASE (EUROFUNG)"/>
    <property type="match status" value="1"/>
</dbReference>
<organism evidence="6 7">
    <name type="scientific">Arthrobacter stackebrandtii</name>
    <dbReference type="NCBI Taxonomy" id="272161"/>
    <lineage>
        <taxon>Bacteria</taxon>
        <taxon>Bacillati</taxon>
        <taxon>Actinomycetota</taxon>
        <taxon>Actinomycetes</taxon>
        <taxon>Micrococcales</taxon>
        <taxon>Micrococcaceae</taxon>
        <taxon>Arthrobacter</taxon>
    </lineage>
</organism>
<sequence length="1834" mass="192532">MQAPPKYRYPARAAVAVTAACGMALLGLPAVSAAEPERWSFDFGTPSSPVGSGWTGVNQGTLYTAAAGFGIVPVDGVEPVSRHRGMTPADDVNDDFVLGTAWGFAVDVPNGSYDVEIRSGDQLAGTSTTKTKISLEGAAAGTVQARQTVTTQTWQTTVADGQLTIDITGEGAGGYVNAIVITAATDVPPTTEPTDPPTTEPTDPPASAIAAPTAVRMAHVDEQGVTLRWNEVANAAGYVVSRADTVDGAYTKVAETTGDVFTTDPVDTTKVHFYKVQARDAKGLSVSSSAAVSSLPATPAEFPTSGSLTFDFGSGAVAANAVGIGAGTAYTAESRAGFVNPAAVAATDRGGSDALRSDFATVGDTEFVVDVPNADYTVDVIAGDAAGATDISITAEQMAKVQQTAKAAGQYLEMSFDIAVVDGQLNLDFGGTAANINALVLTQKSPRQAGAKPTVWVTGDSTVQSYTSDYAPQAGWGQMIDRYLSDGVVVENKAIGGRSSKNFISQGRLDEVLRGIRPGDYLFVQFGHNDNSKGVDDRYAAPADYAEYLRTYVDGAVQRGATPILVTPVSRRSFNADTGAFNVSFPEYVAAASELARDTGTGLVDLSASSRAYLDSIGPESALSVFLHVPAGVYPSRPSGTADDTHFQEYGAIQMARLVAADVAKLDIPLAAQVVEAEAPAEVPAAPANLVAGSISNAGAQLTWAAVDGADIYKVFRKDADAADSAWSMVTTSTLPQATVGNLAEGASYDFRVVAVNAKGDSAPSNTVRVLTKAPLYKFDVQLAGNPLMPGYLEASEKSLYSKEKGWGFLNVSGLGGRDRGTGFTPAPNDLERDFLLPTSAHEFAVDVPNGSYAVKTYNGDWIGTSKSDVIIEGKDFGASNAGKGSVSAKLSQPVQVLDGQLNIVMGGSSSRLNGIEITPLLLAPSALAATDVSIGDASATVSLAWTGTDAGSYRVYRKSSTAEAAEPLGEATASEFLDSTAEIGLDYSYYVVTLDVSGAESVPSNTIEVATVDSSVAKAAVPGQPVLGAVNKNDVSLSWPAADGALFYQVFRADAKADGSFSDFKLLGRAGGTEYKDTSVLTTIAYKYAVASVNGGGVSEKSGTVTTEAVTTLVRQAERLDRAPVAVATGEGVYVGWRMLGLDPEAIAFNVYRDGELVTGAPVTGSTNVLDAGGTAASSYRISTVLNGAELWATEPFTVWDSQTLDVPLDKPADDYTKDGQPYTYRASDASIGDVDGDGSYEIILKWDPSISKDNSQAGYTGIVYVDAYKLDGTRLWRIDLGKNIRAGAHYTQFQVYDLDGDGKAEVTLKTADGTVDGVGTVIGDARADYRNSSGYVLTGPEYLTVFNGETGAAVDTIDYTPERGDVGAWGDGYGNRVDRFLAGVAHLDGEHPSVVFSRGYYTRTVVAAYDFDGTSLNERWVFDSNQAGDEYRGQGNHQFSVADVDGDQKDEIVFGSMTLDDNGSVLYNTKLGHGDALHVSDFDPSRPGLEVFATHEEAPSKHGIGATFRDAATGEVLWSIPAIKDTGRGAMADIDPTHPGAEGWAIGGDAAWNSPVGQLVAANGELISTSIPAANFLTWWDGDLLREITDHAWTEETRTGVPTISKWDWTTNTSKEVYRAEGTLSNNDTKGNPSLQADLFGDWREEIVTRLDDSSALRIATTVDLTENRLRTLQSDPVYRMGVAWQNTAYNQPPHTSYFLGEGMAKPAAPSIAYTGAEPAPGEAVHPEPAPAPAPADAKTLKKDTQLDLGLDKEKFPRGASEVVLANLAAGELFYVYLNESGLGWHKASEDGTITVTTPDSTRPGNNKLVLFNGDGSLHGWTGIKVTGPPVN</sequence>
<dbReference type="SUPFAM" id="SSF49265">
    <property type="entry name" value="Fibronectin type III"/>
    <property type="match status" value="3"/>
</dbReference>
<dbReference type="Pfam" id="PF00041">
    <property type="entry name" value="fn3"/>
    <property type="match status" value="1"/>
</dbReference>
<evidence type="ECO:0000256" key="4">
    <source>
        <dbReference type="SAM" id="SignalP"/>
    </source>
</evidence>
<dbReference type="InterPro" id="IPR049033">
    <property type="entry name" value="AGA-YXIM_GBD"/>
</dbReference>
<keyword evidence="2" id="KW-0624">Polysaccharide degradation</keyword>
<accession>A0ABS4YUG8</accession>
<dbReference type="InterPro" id="IPR041624">
    <property type="entry name" value="RGI_lyase"/>
</dbReference>
<dbReference type="RefSeq" id="WP_281067960.1">
    <property type="nucleotide sequence ID" value="NZ_JAGIOI010000001.1"/>
</dbReference>
<dbReference type="InterPro" id="IPR028994">
    <property type="entry name" value="Integrin_alpha_N"/>
</dbReference>
<dbReference type="Pfam" id="PF13472">
    <property type="entry name" value="Lipase_GDSL_2"/>
    <property type="match status" value="1"/>
</dbReference>
<dbReference type="CDD" id="cd01821">
    <property type="entry name" value="Rhamnogalacturan_acetylesterase_like"/>
    <property type="match status" value="1"/>
</dbReference>
<feature type="chain" id="PRO_5045049315" evidence="4">
    <location>
        <begin position="34"/>
        <end position="1834"/>
    </location>
</feature>